<gene>
    <name evidence="1" type="ORF">CPELLU_LOCUS19411</name>
</gene>
<dbReference type="EMBL" id="CAJVQA010046290">
    <property type="protein sequence ID" value="CAG8818112.1"/>
    <property type="molecule type" value="Genomic_DNA"/>
</dbReference>
<evidence type="ECO:0000313" key="2">
    <source>
        <dbReference type="Proteomes" id="UP000789759"/>
    </source>
</evidence>
<sequence>MGKVLNNKLKQFVKKSKTKQKLIEKILGHDPDYAITNLNNIERLADIVYNIDGSKIKKCRKKNKQEKKEIKEKKPTKYQQFIKNNYDKVASKHENNIETIKAIAKMWKISPKNLKNGSGFSETI</sequence>
<organism evidence="1 2">
    <name type="scientific">Cetraspora pellucida</name>
    <dbReference type="NCBI Taxonomy" id="1433469"/>
    <lineage>
        <taxon>Eukaryota</taxon>
        <taxon>Fungi</taxon>
        <taxon>Fungi incertae sedis</taxon>
        <taxon>Mucoromycota</taxon>
        <taxon>Glomeromycotina</taxon>
        <taxon>Glomeromycetes</taxon>
        <taxon>Diversisporales</taxon>
        <taxon>Gigasporaceae</taxon>
        <taxon>Cetraspora</taxon>
    </lineage>
</organism>
<reference evidence="1" key="1">
    <citation type="submission" date="2021-06" db="EMBL/GenBank/DDBJ databases">
        <authorList>
            <person name="Kallberg Y."/>
            <person name="Tangrot J."/>
            <person name="Rosling A."/>
        </authorList>
    </citation>
    <scope>NUCLEOTIDE SEQUENCE</scope>
    <source>
        <strain evidence="1">FL966</strain>
    </source>
</reference>
<protein>
    <submittedName>
        <fullName evidence="1">5159_t:CDS:1</fullName>
    </submittedName>
</protein>
<proteinExistence type="predicted"/>
<dbReference type="Proteomes" id="UP000789759">
    <property type="component" value="Unassembled WGS sequence"/>
</dbReference>
<accession>A0A9N9P9E5</accession>
<comment type="caution">
    <text evidence="1">The sequence shown here is derived from an EMBL/GenBank/DDBJ whole genome shotgun (WGS) entry which is preliminary data.</text>
</comment>
<keyword evidence="2" id="KW-1185">Reference proteome</keyword>
<name>A0A9N9P9E5_9GLOM</name>
<dbReference type="OrthoDB" id="2488072at2759"/>
<dbReference type="AlphaFoldDB" id="A0A9N9P9E5"/>
<evidence type="ECO:0000313" key="1">
    <source>
        <dbReference type="EMBL" id="CAG8818112.1"/>
    </source>
</evidence>